<dbReference type="EMBL" id="JASCXX010000060">
    <property type="protein sequence ID" value="MDI6451821.1"/>
    <property type="molecule type" value="Genomic_DNA"/>
</dbReference>
<keyword evidence="1" id="KW-1133">Transmembrane helix</keyword>
<keyword evidence="4" id="KW-1185">Reference proteome</keyword>
<evidence type="ECO:0000256" key="1">
    <source>
        <dbReference type="SAM" id="Phobius"/>
    </source>
</evidence>
<keyword evidence="2" id="KW-0732">Signal</keyword>
<dbReference type="RefSeq" id="WP_349247229.1">
    <property type="nucleotide sequence ID" value="NZ_JASCXX010000060.1"/>
</dbReference>
<evidence type="ECO:0008006" key="5">
    <source>
        <dbReference type="Google" id="ProtNLM"/>
    </source>
</evidence>
<reference evidence="3" key="1">
    <citation type="submission" date="2023-05" db="EMBL/GenBank/DDBJ databases">
        <title>Anaerotaeda fermentans gen. nov., sp. nov., a novel anaerobic planctomycete of the new family within the order Sedimentisphaerales isolated from Taman Peninsula, Russia.</title>
        <authorList>
            <person name="Khomyakova M.A."/>
            <person name="Merkel A.Y."/>
            <person name="Slobodkin A.I."/>
        </authorList>
    </citation>
    <scope>NUCLEOTIDE SEQUENCE</scope>
    <source>
        <strain evidence="3">M17dextr</strain>
    </source>
</reference>
<protein>
    <recommendedName>
        <fullName evidence="5">Thioester domain-containing protein</fullName>
    </recommendedName>
</protein>
<proteinExistence type="predicted"/>
<keyword evidence="1" id="KW-0472">Membrane</keyword>
<gene>
    <name evidence="3" type="ORF">QJ522_22355</name>
</gene>
<comment type="caution">
    <text evidence="3">The sequence shown here is derived from an EMBL/GenBank/DDBJ whole genome shotgun (WGS) entry which is preliminary data.</text>
</comment>
<feature type="transmembrane region" description="Helical" evidence="1">
    <location>
        <begin position="220"/>
        <end position="242"/>
    </location>
</feature>
<organism evidence="3 4">
    <name type="scientific">Anaerobaca lacustris</name>
    <dbReference type="NCBI Taxonomy" id="3044600"/>
    <lineage>
        <taxon>Bacteria</taxon>
        <taxon>Pseudomonadati</taxon>
        <taxon>Planctomycetota</taxon>
        <taxon>Phycisphaerae</taxon>
        <taxon>Sedimentisphaerales</taxon>
        <taxon>Anaerobacaceae</taxon>
        <taxon>Anaerobaca</taxon>
    </lineage>
</organism>
<evidence type="ECO:0000313" key="4">
    <source>
        <dbReference type="Proteomes" id="UP001431776"/>
    </source>
</evidence>
<dbReference type="Proteomes" id="UP001431776">
    <property type="component" value="Unassembled WGS sequence"/>
</dbReference>
<evidence type="ECO:0000256" key="2">
    <source>
        <dbReference type="SAM" id="SignalP"/>
    </source>
</evidence>
<keyword evidence="1" id="KW-0812">Transmembrane</keyword>
<feature type="signal peptide" evidence="2">
    <location>
        <begin position="1"/>
        <end position="21"/>
    </location>
</feature>
<dbReference type="AlphaFoldDB" id="A0AAW6U1E8"/>
<name>A0AAW6U1E8_9BACT</name>
<evidence type="ECO:0000313" key="3">
    <source>
        <dbReference type="EMBL" id="MDI6451821.1"/>
    </source>
</evidence>
<accession>A0AAW6U1E8</accession>
<feature type="chain" id="PRO_5043577461" description="Thioester domain-containing protein" evidence="2">
    <location>
        <begin position="22"/>
        <end position="248"/>
    </location>
</feature>
<sequence>MKKMLFLVLVVSVFVVNSAWADYLVGSADITRVNGYYGGRGGEFTLYNVNLTTAGYSSATSNVLSSLGSSFQTFCLETDEYVLPPTHVEQVWVNESGLTGSQAVYGGANSTTADPLDYRTAYLYTQFATDQLSGYAYTGTVGGLTRSQTAAALQRVIWAIEDEGGSDFAVNFMDTPLNSDQQVLANQWMTEAGAAGWTSIGNVRVLNLWSNTALTARQDMLYLVPVPGAALLGFLGFGWAGLKLRKRV</sequence>